<evidence type="ECO:0000256" key="2">
    <source>
        <dbReference type="ARBA" id="ARBA00011900"/>
    </source>
</evidence>
<dbReference type="PANTHER" id="PTHR30481">
    <property type="entry name" value="DNA ADENINE METHYLASE"/>
    <property type="match status" value="1"/>
</dbReference>
<protein>
    <recommendedName>
        <fullName evidence="2">site-specific DNA-methyltransferase (adenine-specific)</fullName>
        <ecNumber evidence="2">2.1.1.72</ecNumber>
    </recommendedName>
</protein>
<dbReference type="GO" id="GO:0006298">
    <property type="term" value="P:mismatch repair"/>
    <property type="evidence" value="ECO:0007669"/>
    <property type="project" value="TreeGrafter"/>
</dbReference>
<comment type="catalytic activity">
    <reaction evidence="6">
        <text>a 2'-deoxyadenosine in DNA + S-adenosyl-L-methionine = an N(6)-methyl-2'-deoxyadenosine in DNA + S-adenosyl-L-homocysteine + H(+)</text>
        <dbReference type="Rhea" id="RHEA:15197"/>
        <dbReference type="Rhea" id="RHEA-COMP:12418"/>
        <dbReference type="Rhea" id="RHEA-COMP:12419"/>
        <dbReference type="ChEBI" id="CHEBI:15378"/>
        <dbReference type="ChEBI" id="CHEBI:57856"/>
        <dbReference type="ChEBI" id="CHEBI:59789"/>
        <dbReference type="ChEBI" id="CHEBI:90615"/>
        <dbReference type="ChEBI" id="CHEBI:90616"/>
        <dbReference type="EC" id="2.1.1.72"/>
    </reaction>
</comment>
<evidence type="ECO:0000256" key="3">
    <source>
        <dbReference type="ARBA" id="ARBA00022603"/>
    </source>
</evidence>
<sequence length="291" mass="33250">MAGNSKPLTPLRYPGGKSAFSPFVKKILETNNLVGGHYMEPFAGGCGVAMDLLFDNYSKHIHINDLDPAIFHFWQAITQEPDAFLSLLSKTKITIDEWYRQKIILQNPNDYSPLIHGFAAFFLNRTNRSGILKAGVIGGKNQTGNYKLDARFNKDRLAKLITRIAGCADRIHVYNYDAIELINKIDIILPEQSFIYLDPPYYVKGQGLYRNFYTHQDHVSICNALGNINHKWIVSYDNCSEIKSIYKNYRQKEYNLSYCACNKQKGSEVMIYGNNVEIPKKPISEILHLKI</sequence>
<dbReference type="PRINTS" id="PR00505">
    <property type="entry name" value="D12N6MTFRASE"/>
</dbReference>
<evidence type="ECO:0000313" key="8">
    <source>
        <dbReference type="Proteomes" id="UP000230463"/>
    </source>
</evidence>
<dbReference type="PANTHER" id="PTHR30481:SF2">
    <property type="entry name" value="SITE-SPECIFIC DNA-METHYLTRANSFERASE (ADENINE-SPECIFIC)"/>
    <property type="match status" value="1"/>
</dbReference>
<comment type="caution">
    <text evidence="7">The sequence shown here is derived from an EMBL/GenBank/DDBJ whole genome shotgun (WGS) entry which is preliminary data.</text>
</comment>
<dbReference type="GO" id="GO:0009007">
    <property type="term" value="F:site-specific DNA-methyltransferase (adenine-specific) activity"/>
    <property type="evidence" value="ECO:0007669"/>
    <property type="project" value="UniProtKB-EC"/>
</dbReference>
<dbReference type="AlphaFoldDB" id="A0A855FS83"/>
<comment type="similarity">
    <text evidence="1">Belongs to the N(4)/N(6)-methyltransferase family.</text>
</comment>
<dbReference type="Proteomes" id="UP000230463">
    <property type="component" value="Unassembled WGS sequence"/>
</dbReference>
<reference evidence="7 8" key="1">
    <citation type="journal article" date="2017" name="MBio">
        <title>Type VI secretion-mediated competition in the bee gut microbiome.</title>
        <authorList>
            <person name="Steele M.I."/>
            <person name="Kwong W.K."/>
            <person name="Powell J.E."/>
            <person name="Whiteley M."/>
            <person name="Moran N.A."/>
        </authorList>
    </citation>
    <scope>NUCLEOTIDE SEQUENCE [LARGE SCALE GENOMIC DNA]</scope>
    <source>
        <strain evidence="7 8">HK3</strain>
    </source>
</reference>
<evidence type="ECO:0000256" key="6">
    <source>
        <dbReference type="ARBA" id="ARBA00047942"/>
    </source>
</evidence>
<accession>A0A855FS83</accession>
<evidence type="ECO:0000256" key="5">
    <source>
        <dbReference type="ARBA" id="ARBA00022691"/>
    </source>
</evidence>
<evidence type="ECO:0000313" key="7">
    <source>
        <dbReference type="EMBL" id="PIT59283.1"/>
    </source>
</evidence>
<dbReference type="Gene3D" id="3.40.50.150">
    <property type="entry name" value="Vaccinia Virus protein VP39"/>
    <property type="match status" value="1"/>
</dbReference>
<dbReference type="InterPro" id="IPR023095">
    <property type="entry name" value="Ade_MeTrfase_dom_2"/>
</dbReference>
<evidence type="ECO:0000256" key="1">
    <source>
        <dbReference type="ARBA" id="ARBA00006594"/>
    </source>
</evidence>
<dbReference type="GO" id="GO:1904047">
    <property type="term" value="F:S-adenosyl-L-methionine binding"/>
    <property type="evidence" value="ECO:0007669"/>
    <property type="project" value="TreeGrafter"/>
</dbReference>
<dbReference type="EC" id="2.1.1.72" evidence="2"/>
<dbReference type="SUPFAM" id="SSF53335">
    <property type="entry name" value="S-adenosyl-L-methionine-dependent methyltransferases"/>
    <property type="match status" value="1"/>
</dbReference>
<name>A0A855FS83_9NEIS</name>
<dbReference type="RefSeq" id="WP_100124121.1">
    <property type="nucleotide sequence ID" value="NZ_MEIU01000061.1"/>
</dbReference>
<keyword evidence="5" id="KW-0949">S-adenosyl-L-methionine</keyword>
<dbReference type="GO" id="GO:0043565">
    <property type="term" value="F:sequence-specific DNA binding"/>
    <property type="evidence" value="ECO:0007669"/>
    <property type="project" value="TreeGrafter"/>
</dbReference>
<keyword evidence="3 7" id="KW-0489">Methyltransferase</keyword>
<dbReference type="InterPro" id="IPR012263">
    <property type="entry name" value="M_m6A_EcoRV"/>
</dbReference>
<dbReference type="Pfam" id="PF02086">
    <property type="entry name" value="MethyltransfD12"/>
    <property type="match status" value="1"/>
</dbReference>
<dbReference type="Gene3D" id="1.10.1020.10">
    <property type="entry name" value="Adenine-specific Methyltransferase, Domain 2"/>
    <property type="match status" value="1"/>
</dbReference>
<proteinExistence type="inferred from homology"/>
<organism evidence="7 8">
    <name type="scientific">Snodgrassella alvi</name>
    <dbReference type="NCBI Taxonomy" id="1196083"/>
    <lineage>
        <taxon>Bacteria</taxon>
        <taxon>Pseudomonadati</taxon>
        <taxon>Pseudomonadota</taxon>
        <taxon>Betaproteobacteria</taxon>
        <taxon>Neisseriales</taxon>
        <taxon>Neisseriaceae</taxon>
        <taxon>Snodgrassella</taxon>
    </lineage>
</organism>
<dbReference type="InterPro" id="IPR012327">
    <property type="entry name" value="MeTrfase_D12"/>
</dbReference>
<dbReference type="EMBL" id="MEIU01000061">
    <property type="protein sequence ID" value="PIT59283.1"/>
    <property type="molecule type" value="Genomic_DNA"/>
</dbReference>
<dbReference type="GO" id="GO:0009307">
    <property type="term" value="P:DNA restriction-modification system"/>
    <property type="evidence" value="ECO:0007669"/>
    <property type="project" value="InterPro"/>
</dbReference>
<evidence type="ECO:0000256" key="4">
    <source>
        <dbReference type="ARBA" id="ARBA00022679"/>
    </source>
</evidence>
<dbReference type="InterPro" id="IPR029063">
    <property type="entry name" value="SAM-dependent_MTases_sf"/>
</dbReference>
<gene>
    <name evidence="7" type="ORF">BHC57_09455</name>
</gene>
<dbReference type="PIRSF" id="PIRSF000398">
    <property type="entry name" value="M_m6A_EcoRV"/>
    <property type="match status" value="1"/>
</dbReference>
<keyword evidence="4 7" id="KW-0808">Transferase</keyword>
<dbReference type="GO" id="GO:0032259">
    <property type="term" value="P:methylation"/>
    <property type="evidence" value="ECO:0007669"/>
    <property type="project" value="UniProtKB-KW"/>
</dbReference>